<proteinExistence type="predicted"/>
<feature type="region of interest" description="Disordered" evidence="1">
    <location>
        <begin position="1"/>
        <end position="147"/>
    </location>
</feature>
<reference evidence="2 3" key="1">
    <citation type="submission" date="2016-04" db="EMBL/GenBank/DDBJ databases">
        <title>Multiple horizontal gene transfer events from other fungi enriched the ability of the initially mycotrophic fungus Trichoderma (Ascomycota) to feed on dead plant biomass.</title>
        <authorList>
            <person name="Atanasova L."/>
            <person name="Chenthamara K."/>
            <person name="Zhang J."/>
            <person name="Grujic M."/>
            <person name="Henrissat B."/>
            <person name="Kuo A."/>
            <person name="Aertz A."/>
            <person name="Salamov A."/>
            <person name="Lipzen A."/>
            <person name="Labutti K."/>
            <person name="Barry K."/>
            <person name="Miao Y."/>
            <person name="Rahimi M.J."/>
            <person name="Shen Q."/>
            <person name="Grigoriev I.V."/>
            <person name="Kubicek C.P."/>
            <person name="Druzhinina I.S."/>
        </authorList>
    </citation>
    <scope>NUCLEOTIDE SEQUENCE [LARGE SCALE GENOMIC DNA]</scope>
    <source>
        <strain evidence="2 3">NJAU 4742</strain>
    </source>
</reference>
<dbReference type="AlphaFoldDB" id="A0A1T3CBH4"/>
<feature type="compositionally biased region" description="Low complexity" evidence="1">
    <location>
        <begin position="70"/>
        <end position="79"/>
    </location>
</feature>
<feature type="region of interest" description="Disordered" evidence="1">
    <location>
        <begin position="165"/>
        <end position="189"/>
    </location>
</feature>
<evidence type="ECO:0000313" key="3">
    <source>
        <dbReference type="Proteomes" id="UP000191004"/>
    </source>
</evidence>
<feature type="compositionally biased region" description="Basic and acidic residues" evidence="1">
    <location>
        <begin position="1"/>
        <end position="10"/>
    </location>
</feature>
<organism evidence="2 3">
    <name type="scientific">Trichoderma guizhouense</name>
    <dbReference type="NCBI Taxonomy" id="1491466"/>
    <lineage>
        <taxon>Eukaryota</taxon>
        <taxon>Fungi</taxon>
        <taxon>Dikarya</taxon>
        <taxon>Ascomycota</taxon>
        <taxon>Pezizomycotina</taxon>
        <taxon>Sordariomycetes</taxon>
        <taxon>Hypocreomycetidae</taxon>
        <taxon>Hypocreales</taxon>
        <taxon>Hypocreaceae</taxon>
        <taxon>Trichoderma</taxon>
    </lineage>
</organism>
<keyword evidence="3" id="KW-1185">Reference proteome</keyword>
<sequence>MSRIANKDATGEELNLQSPLSQTFSSDGDMDGQEADADKIDAVAATEEAEHSESDESDAAEEPQHKAPASEENVSSSDESSADEADLEERKQDDVLLNEPHNEQIDNSDAASNRKKHTSSIYTGVTEDRWSDNGSSVTTPTSEQRFSLMMEEKIVDETPKKTIQEAKEVDDSPSAPTETAHSPAVTVAN</sequence>
<feature type="compositionally biased region" description="Basic and acidic residues" evidence="1">
    <location>
        <begin position="88"/>
        <end position="104"/>
    </location>
</feature>
<accession>A0A1T3CBH4</accession>
<name>A0A1T3CBH4_9HYPO</name>
<evidence type="ECO:0000256" key="1">
    <source>
        <dbReference type="SAM" id="MobiDB-lite"/>
    </source>
</evidence>
<feature type="compositionally biased region" description="Polar residues" evidence="1">
    <location>
        <begin position="15"/>
        <end position="26"/>
    </location>
</feature>
<dbReference type="Proteomes" id="UP000191004">
    <property type="component" value="Unassembled WGS sequence"/>
</dbReference>
<feature type="compositionally biased region" description="Polar residues" evidence="1">
    <location>
        <begin position="132"/>
        <end position="145"/>
    </location>
</feature>
<gene>
    <name evidence="2" type="ORF">A0O28_0015490</name>
</gene>
<dbReference type="EMBL" id="LVVK01000020">
    <property type="protein sequence ID" value="OPB38444.1"/>
    <property type="molecule type" value="Genomic_DNA"/>
</dbReference>
<evidence type="ECO:0000313" key="2">
    <source>
        <dbReference type="EMBL" id="OPB38444.1"/>
    </source>
</evidence>
<comment type="caution">
    <text evidence="2">The sequence shown here is derived from an EMBL/GenBank/DDBJ whole genome shotgun (WGS) entry which is preliminary data.</text>
</comment>
<protein>
    <submittedName>
        <fullName evidence="2">Uncharacterized protein</fullName>
    </submittedName>
</protein>